<accession>A0ABV1JW34</accession>
<proteinExistence type="predicted"/>
<reference evidence="1 2" key="1">
    <citation type="submission" date="2024-03" db="EMBL/GenBank/DDBJ databases">
        <title>Draft genome sequence of Pseudonocardia tropica JCM 19149.</title>
        <authorList>
            <person name="Butdee W."/>
            <person name="Duangmal K."/>
        </authorList>
    </citation>
    <scope>NUCLEOTIDE SEQUENCE [LARGE SCALE GENOMIC DNA]</scope>
    <source>
        <strain evidence="1 2">JCM 19149</strain>
    </source>
</reference>
<dbReference type="Pfam" id="PF23709">
    <property type="entry name" value="MftA"/>
    <property type="match status" value="1"/>
</dbReference>
<gene>
    <name evidence="1" type="primary">mftA</name>
    <name evidence="1" type="ORF">WHI96_13870</name>
</gene>
<dbReference type="Proteomes" id="UP001464923">
    <property type="component" value="Unassembled WGS sequence"/>
</dbReference>
<protein>
    <submittedName>
        <fullName evidence="1">Mycofactocin MftA</fullName>
    </submittedName>
</protein>
<sequence length="28" mass="3128">MSEHQNQDALTEETLVEEVSIDGMCGVY</sequence>
<organism evidence="1 2">
    <name type="scientific">Pseudonocardia tropica</name>
    <dbReference type="NCBI Taxonomy" id="681289"/>
    <lineage>
        <taxon>Bacteria</taxon>
        <taxon>Bacillati</taxon>
        <taxon>Actinomycetota</taxon>
        <taxon>Actinomycetes</taxon>
        <taxon>Pseudonocardiales</taxon>
        <taxon>Pseudonocardiaceae</taxon>
        <taxon>Pseudonocardia</taxon>
    </lineage>
</organism>
<dbReference type="EMBL" id="JBEDNP010000007">
    <property type="protein sequence ID" value="MEQ3539911.1"/>
    <property type="molecule type" value="Genomic_DNA"/>
</dbReference>
<evidence type="ECO:0000313" key="2">
    <source>
        <dbReference type="Proteomes" id="UP001464923"/>
    </source>
</evidence>
<comment type="caution">
    <text evidence="1">The sequence shown here is derived from an EMBL/GenBank/DDBJ whole genome shotgun (WGS) entry which is preliminary data.</text>
</comment>
<keyword evidence="2" id="KW-1185">Reference proteome</keyword>
<dbReference type="RefSeq" id="WP_345653820.1">
    <property type="nucleotide sequence ID" value="NZ_BAABLY010000090.1"/>
</dbReference>
<dbReference type="NCBIfam" id="TIGR03969">
    <property type="entry name" value="mycofactocin"/>
    <property type="match status" value="1"/>
</dbReference>
<name>A0ABV1JW34_9PSEU</name>
<evidence type="ECO:0000313" key="1">
    <source>
        <dbReference type="EMBL" id="MEQ3539911.1"/>
    </source>
</evidence>
<dbReference type="InterPro" id="IPR023988">
    <property type="entry name" value="MftA"/>
</dbReference>